<name>A0A8J2HIR6_COTCN</name>
<evidence type="ECO:0000313" key="1">
    <source>
        <dbReference type="EMBL" id="CAG5100726.1"/>
    </source>
</evidence>
<evidence type="ECO:0008006" key="3">
    <source>
        <dbReference type="Google" id="ProtNLM"/>
    </source>
</evidence>
<reference evidence="1" key="1">
    <citation type="submission" date="2021-04" db="EMBL/GenBank/DDBJ databases">
        <authorList>
            <person name="Chebbi M.A.C M."/>
        </authorList>
    </citation>
    <scope>NUCLEOTIDE SEQUENCE</scope>
</reference>
<keyword evidence="2" id="KW-1185">Reference proteome</keyword>
<dbReference type="OrthoDB" id="7698353at2759"/>
<proteinExistence type="predicted"/>
<organism evidence="1 2">
    <name type="scientific">Cotesia congregata</name>
    <name type="common">Parasitoid wasp</name>
    <name type="synonym">Apanteles congregatus</name>
    <dbReference type="NCBI Taxonomy" id="51543"/>
    <lineage>
        <taxon>Eukaryota</taxon>
        <taxon>Metazoa</taxon>
        <taxon>Ecdysozoa</taxon>
        <taxon>Arthropoda</taxon>
        <taxon>Hexapoda</taxon>
        <taxon>Insecta</taxon>
        <taxon>Pterygota</taxon>
        <taxon>Neoptera</taxon>
        <taxon>Endopterygota</taxon>
        <taxon>Hymenoptera</taxon>
        <taxon>Apocrita</taxon>
        <taxon>Ichneumonoidea</taxon>
        <taxon>Braconidae</taxon>
        <taxon>Microgastrinae</taxon>
        <taxon>Cotesia</taxon>
    </lineage>
</organism>
<comment type="caution">
    <text evidence="1">The sequence shown here is derived from an EMBL/GenBank/DDBJ whole genome shotgun (WGS) entry which is preliminary data.</text>
</comment>
<dbReference type="Proteomes" id="UP000786811">
    <property type="component" value="Unassembled WGS sequence"/>
</dbReference>
<sequence>LHRTQKTAAGNREIIKEIKQLLELIRFKIQTEIKKNMENHWEKIVKKIDHRDPNKFFPVINKYSIVHAIHKLLTDVISHIDQDLIGATLIDLEKAFDTVWLHGLIYILIIITNNFPEHLIGTIWSIIT</sequence>
<protein>
    <recommendedName>
        <fullName evidence="3">Reverse transcriptase domain-containing protein</fullName>
    </recommendedName>
</protein>
<feature type="non-terminal residue" evidence="1">
    <location>
        <position position="1"/>
    </location>
</feature>
<gene>
    <name evidence="1" type="ORF">HICCMSTLAB_LOCUS9799</name>
</gene>
<dbReference type="EMBL" id="CAJNRD030001122">
    <property type="protein sequence ID" value="CAG5100726.1"/>
    <property type="molecule type" value="Genomic_DNA"/>
</dbReference>
<accession>A0A8J2HIR6</accession>
<evidence type="ECO:0000313" key="2">
    <source>
        <dbReference type="Proteomes" id="UP000786811"/>
    </source>
</evidence>
<dbReference type="AlphaFoldDB" id="A0A8J2HIR6"/>